<dbReference type="RefSeq" id="WP_263722981.1">
    <property type="nucleotide sequence ID" value="NZ_JAOWLA010000019.1"/>
</dbReference>
<dbReference type="Pfam" id="PF09458">
    <property type="entry name" value="H_lectin"/>
    <property type="match status" value="1"/>
</dbReference>
<gene>
    <name evidence="2" type="ORF">OE647_17150</name>
</gene>
<dbReference type="InterPro" id="IPR052487">
    <property type="entry name" value="Galactose-binding_lectin"/>
</dbReference>
<dbReference type="InterPro" id="IPR037221">
    <property type="entry name" value="H-type_lectin_dom_sf"/>
</dbReference>
<dbReference type="PANTHER" id="PTHR46938">
    <property type="entry name" value="DISCOIDIN-1 SUBUNIT A-RELATED-RELATED"/>
    <property type="match status" value="1"/>
</dbReference>
<dbReference type="InterPro" id="IPR019019">
    <property type="entry name" value="H-type_lectin_domain"/>
</dbReference>
<dbReference type="Proteomes" id="UP001652503">
    <property type="component" value="Unassembled WGS sequence"/>
</dbReference>
<evidence type="ECO:0000313" key="2">
    <source>
        <dbReference type="EMBL" id="MCV2866447.1"/>
    </source>
</evidence>
<comment type="caution">
    <text evidence="2">The sequence shown here is derived from an EMBL/GenBank/DDBJ whole genome shotgun (WGS) entry which is preliminary data.</text>
</comment>
<feature type="domain" description="H-type lectin" evidence="1">
    <location>
        <begin position="40"/>
        <end position="103"/>
    </location>
</feature>
<dbReference type="EMBL" id="JAOWLA010000019">
    <property type="protein sequence ID" value="MCV2866447.1"/>
    <property type="molecule type" value="Genomic_DNA"/>
</dbReference>
<sequence length="116" mass="13199">MRRFTSNMLGVERGSIPLFSDFEAGGPMWTGTGPREVRRYVGFSEAFRDVPIVQVTLNMWDVHHAANMRAEILSENVTPEGFDMVFRTWGDTRIARMHADWLALGEVSHADNWDIG</sequence>
<dbReference type="Gene3D" id="2.60.40.2080">
    <property type="match status" value="1"/>
</dbReference>
<evidence type="ECO:0000259" key="1">
    <source>
        <dbReference type="Pfam" id="PF09458"/>
    </source>
</evidence>
<organism evidence="2 3">
    <name type="scientific">Albidovulum sediminicola</name>
    <dbReference type="NCBI Taxonomy" id="2984331"/>
    <lineage>
        <taxon>Bacteria</taxon>
        <taxon>Pseudomonadati</taxon>
        <taxon>Pseudomonadota</taxon>
        <taxon>Alphaproteobacteria</taxon>
        <taxon>Rhodobacterales</taxon>
        <taxon>Paracoccaceae</taxon>
        <taxon>Albidovulum</taxon>
    </lineage>
</organism>
<reference evidence="2 3" key="1">
    <citation type="submission" date="2022-10" db="EMBL/GenBank/DDBJ databases">
        <title>Defluviimonas sp. nov., isolated from ocean surface water.</title>
        <authorList>
            <person name="He W."/>
            <person name="Wang L."/>
            <person name="Zhang D.-F."/>
        </authorList>
    </citation>
    <scope>NUCLEOTIDE SEQUENCE [LARGE SCALE GENOMIC DNA]</scope>
    <source>
        <strain evidence="2 3">WL0075</strain>
    </source>
</reference>
<name>A0ABT2Z5S2_9RHOB</name>
<evidence type="ECO:0000313" key="3">
    <source>
        <dbReference type="Proteomes" id="UP001652503"/>
    </source>
</evidence>
<protein>
    <submittedName>
        <fullName evidence="2">H-type lectin domain-containing protein</fullName>
    </submittedName>
</protein>
<keyword evidence="3" id="KW-1185">Reference proteome</keyword>
<accession>A0ABT2Z5S2</accession>
<proteinExistence type="predicted"/>
<dbReference type="SUPFAM" id="SSF141086">
    <property type="entry name" value="Agglutinin HPA-like"/>
    <property type="match status" value="1"/>
</dbReference>